<evidence type="ECO:0000256" key="1">
    <source>
        <dbReference type="ARBA" id="ARBA00022723"/>
    </source>
</evidence>
<comment type="caution">
    <text evidence="2">The sequence shown here is derived from an EMBL/GenBank/DDBJ whole genome shotgun (WGS) entry which is preliminary data.</text>
</comment>
<proteinExistence type="predicted"/>
<evidence type="ECO:0000313" key="3">
    <source>
        <dbReference type="Proteomes" id="UP001160483"/>
    </source>
</evidence>
<organism evidence="2 3">
    <name type="scientific">Peronospora belbahrii</name>
    <dbReference type="NCBI Taxonomy" id="622444"/>
    <lineage>
        <taxon>Eukaryota</taxon>
        <taxon>Sar</taxon>
        <taxon>Stramenopiles</taxon>
        <taxon>Oomycota</taxon>
        <taxon>Peronosporomycetes</taxon>
        <taxon>Peronosporales</taxon>
        <taxon>Peronosporaceae</taxon>
        <taxon>Peronospora</taxon>
    </lineage>
</organism>
<dbReference type="Gene3D" id="2.60.120.650">
    <property type="entry name" value="Cupin"/>
    <property type="match status" value="1"/>
</dbReference>
<dbReference type="Proteomes" id="UP001160483">
    <property type="component" value="Unassembled WGS sequence"/>
</dbReference>
<protein>
    <recommendedName>
        <fullName evidence="4">Transcription factor domain-containing protein</fullName>
    </recommendedName>
</protein>
<dbReference type="EMBL" id="CAKKTJ010000109">
    <property type="protein sequence ID" value="CAH0474458.1"/>
    <property type="molecule type" value="Genomic_DNA"/>
</dbReference>
<dbReference type="AlphaFoldDB" id="A0AAU9KMD9"/>
<dbReference type="GO" id="GO:0046872">
    <property type="term" value="F:metal ion binding"/>
    <property type="evidence" value="ECO:0007669"/>
    <property type="project" value="UniProtKB-KW"/>
</dbReference>
<evidence type="ECO:0000313" key="2">
    <source>
        <dbReference type="EMBL" id="CAH0474458.1"/>
    </source>
</evidence>
<dbReference type="InterPro" id="IPR050690">
    <property type="entry name" value="JHDM1_Histone_Demethylase"/>
</dbReference>
<evidence type="ECO:0008006" key="4">
    <source>
        <dbReference type="Google" id="ProtNLM"/>
    </source>
</evidence>
<sequence length="576" mass="63394">MSASKIGTCDMLSKSNGLMVCSCACMPSAYRKTNAQTLNEHDVLRVAKFACLDCQQHGHQGAKYELHHGPFDPDSMSFSPLPVHLNSYAVSSTLFRLPHQKNSSSFRQLMSAAVYARSGVRLVLSQDMQPLFLQQNGFKEPVLIADNNYQVAGLHEPFPVLDAVFVAEILTANRLVRSTDVATQTKMQLTASMWQAKAFDNQPDEKKDTTLLANAEFQFQQTSTQLQVAPPVAVAHLNWHCLIFGNADDETSTSNADLDFTLAPGGQCTWLSVSGGALWVFLIPPTLVNWNIYRAWKNDSKCATMFVAECVDKCIKCVVSAGSTLLVPAGRMFARFAGGVQSCSLFHGYFACTSAMETQLGIVLLEMQHNVLAQYWNETTSGWLRVDPNVQLWTAVSYYMRQLLMVENGINVQISDQDCRALRRALPHLHEWSALPASLKSVNDNAWTPSSQQEAQAIVSRMAQALVAVNLPAHKTDELEPTAALKGDTKLPRISPNEATYIYSAASVPNSISESVLESTTLNSSNTSIYSLSALTRSMWADYGPMRSLDDLKSKPAVCSQQRSELSATITQPERV</sequence>
<keyword evidence="1" id="KW-0479">Metal-binding</keyword>
<name>A0AAU9KMD9_9STRA</name>
<dbReference type="PANTHER" id="PTHR23123">
    <property type="entry name" value="PHD/F-BOX CONTAINING PROTEIN"/>
    <property type="match status" value="1"/>
</dbReference>
<reference evidence="2" key="1">
    <citation type="submission" date="2021-11" db="EMBL/GenBank/DDBJ databases">
        <authorList>
            <person name="Islam A."/>
            <person name="Islam S."/>
            <person name="Flora M.S."/>
            <person name="Rahman M."/>
            <person name="Ziaur R.M."/>
            <person name="Epstein J.H."/>
            <person name="Hassan M."/>
            <person name="Klassen M."/>
            <person name="Woodard K."/>
            <person name="Webb A."/>
            <person name="Webby R.J."/>
            <person name="El Zowalaty M.E."/>
        </authorList>
    </citation>
    <scope>NUCLEOTIDE SEQUENCE</scope>
    <source>
        <strain evidence="2">Pbs3</strain>
    </source>
</reference>
<accession>A0AAU9KMD9</accession>
<gene>
    <name evidence="2" type="ORF">PBS003_LOCUS1307</name>
</gene>